<comment type="caution">
    <text evidence="1">The sequence shown here is derived from an EMBL/GenBank/DDBJ whole genome shotgun (WGS) entry which is preliminary data.</text>
</comment>
<sequence length="183" mass="20390">MLGKAARTQGFGFDEFSVRPYLDGGCALLILAVAPDSLNRQFPVVTGRPTEGGDDALDGVRGYLNGDIIIVFQPRAGFRASTGIDGFGDVGQHQLWRVAREDGQAKAGDYRRDNDERDHNGDNHAVLLFHPDTSRLLCAVKTPPEAVGSGRTSTRWRRRFGGRLFRRRMDLWRGPWSGRPPRR</sequence>
<reference evidence="1" key="1">
    <citation type="submission" date="2019-08" db="EMBL/GenBank/DDBJ databases">
        <authorList>
            <person name="Kucharzyk K."/>
            <person name="Murdoch R.W."/>
            <person name="Higgins S."/>
            <person name="Loffler F."/>
        </authorList>
    </citation>
    <scope>NUCLEOTIDE SEQUENCE</scope>
</reference>
<dbReference type="EMBL" id="VSSQ01086014">
    <property type="protein sequence ID" value="MPN33492.1"/>
    <property type="molecule type" value="Genomic_DNA"/>
</dbReference>
<protein>
    <submittedName>
        <fullName evidence="1">Uncharacterized protein</fullName>
    </submittedName>
</protein>
<evidence type="ECO:0000313" key="1">
    <source>
        <dbReference type="EMBL" id="MPN33492.1"/>
    </source>
</evidence>
<name>A0A645H581_9ZZZZ</name>
<gene>
    <name evidence="1" type="ORF">SDC9_180980</name>
</gene>
<organism evidence="1">
    <name type="scientific">bioreactor metagenome</name>
    <dbReference type="NCBI Taxonomy" id="1076179"/>
    <lineage>
        <taxon>unclassified sequences</taxon>
        <taxon>metagenomes</taxon>
        <taxon>ecological metagenomes</taxon>
    </lineage>
</organism>
<proteinExistence type="predicted"/>
<accession>A0A645H581</accession>
<dbReference type="AlphaFoldDB" id="A0A645H581"/>